<evidence type="ECO:0000256" key="5">
    <source>
        <dbReference type="ARBA" id="ARBA00007224"/>
    </source>
</evidence>
<dbReference type="Gene3D" id="3.40.50.1000">
    <property type="entry name" value="HAD superfamily/HAD-like"/>
    <property type="match status" value="1"/>
</dbReference>
<dbReference type="InterPro" id="IPR006379">
    <property type="entry name" value="HAD-SF_hydro_IIB"/>
</dbReference>
<gene>
    <name evidence="24" type="ORF">A7C99_3348</name>
</gene>
<dbReference type="PANTHER" id="PTHR10466:SF0">
    <property type="entry name" value="PHOSPHOMANNOMUTASE"/>
    <property type="match status" value="1"/>
</dbReference>
<feature type="binding site" evidence="20">
    <location>
        <position position="197"/>
    </location>
    <ligand>
        <name>alpha-D-mannose 1-phosphate</name>
        <dbReference type="ChEBI" id="CHEBI:58409"/>
    </ligand>
</feature>
<evidence type="ECO:0000256" key="14">
    <source>
        <dbReference type="ARBA" id="ARBA00022989"/>
    </source>
</evidence>
<dbReference type="FunFam" id="1.20.5.340:FF:000018">
    <property type="entry name" value="Mitochondrial protein FMP32"/>
    <property type="match status" value="1"/>
</dbReference>
<evidence type="ECO:0000256" key="12">
    <source>
        <dbReference type="ARBA" id="ARBA00022842"/>
    </source>
</evidence>
<dbReference type="FunFam" id="3.30.1240.20:FF:000001">
    <property type="entry name" value="Phosphomannomutase"/>
    <property type="match status" value="1"/>
</dbReference>
<dbReference type="VEuPathDB" id="FungiDB:TERG_01625"/>
<keyword evidence="11 21" id="KW-0479">Metal-binding</keyword>
<evidence type="ECO:0000256" key="20">
    <source>
        <dbReference type="PIRSR" id="PIRSR605002-2"/>
    </source>
</evidence>
<feature type="binding site" evidence="20">
    <location>
        <position position="157"/>
    </location>
    <ligand>
        <name>alpha-D-mannose 1-phosphate</name>
        <dbReference type="ChEBI" id="CHEBI:58409"/>
    </ligand>
</feature>
<feature type="binding site" evidence="21">
    <location>
        <position position="27"/>
    </location>
    <ligand>
        <name>Mg(2+)</name>
        <dbReference type="ChEBI" id="CHEBI:18420"/>
        <label>1</label>
    </ligand>
</feature>
<feature type="binding site" evidence="21">
    <location>
        <position position="25"/>
    </location>
    <ligand>
        <name>Mg(2+)</name>
        <dbReference type="ChEBI" id="CHEBI:18420"/>
        <label>1</label>
    </ligand>
</feature>
<keyword evidence="18 22" id="KW-0413">Isomerase</keyword>
<evidence type="ECO:0000256" key="22">
    <source>
        <dbReference type="RuleBase" id="RU361118"/>
    </source>
</evidence>
<evidence type="ECO:0000256" key="19">
    <source>
        <dbReference type="PIRSR" id="PIRSR605002-1"/>
    </source>
</evidence>
<keyword evidence="13" id="KW-0809">Transit peptide</keyword>
<evidence type="ECO:0000256" key="6">
    <source>
        <dbReference type="ARBA" id="ARBA00009736"/>
    </source>
</evidence>
<dbReference type="SFLD" id="SFLDF00445">
    <property type="entry name" value="alpha-phosphomannomutase"/>
    <property type="match status" value="1"/>
</dbReference>
<dbReference type="SFLD" id="SFLDG01143">
    <property type="entry name" value="C2.B.3:_Phosphomannomutase_Lik"/>
    <property type="match status" value="1"/>
</dbReference>
<feature type="binding site" evidence="20">
    <location>
        <position position="150"/>
    </location>
    <ligand>
        <name>alpha-D-mannose 1-phosphate</name>
        <dbReference type="ChEBI" id="CHEBI:58409"/>
    </ligand>
</feature>
<evidence type="ECO:0000256" key="3">
    <source>
        <dbReference type="ARBA" id="ARBA00004496"/>
    </source>
</evidence>
<evidence type="ECO:0000256" key="9">
    <source>
        <dbReference type="ARBA" id="ARBA00022490"/>
    </source>
</evidence>
<dbReference type="Gene3D" id="3.30.1240.20">
    <property type="match status" value="1"/>
</dbReference>
<dbReference type="InterPro" id="IPR005002">
    <property type="entry name" value="PMM"/>
</dbReference>
<proteinExistence type="inferred from homology"/>
<dbReference type="GO" id="GO:0009298">
    <property type="term" value="P:GDP-mannose biosynthetic process"/>
    <property type="evidence" value="ECO:0007669"/>
    <property type="project" value="UniProtKB-UniPathway"/>
</dbReference>
<dbReference type="EMBL" id="LHPM01000013">
    <property type="protein sequence ID" value="OAL66240.1"/>
    <property type="molecule type" value="Genomic_DNA"/>
</dbReference>
<keyword evidence="15" id="KW-0175">Coiled coil</keyword>
<evidence type="ECO:0000313" key="25">
    <source>
        <dbReference type="Proteomes" id="UP000243015"/>
    </source>
</evidence>
<feature type="active site" description="Nucleophile" evidence="19">
    <location>
        <position position="25"/>
    </location>
</feature>
<dbReference type="InterPro" id="IPR024461">
    <property type="entry name" value="CCDC90-like"/>
</dbReference>
<keyword evidence="10 23" id="KW-0812">Transmembrane</keyword>
<protein>
    <recommendedName>
        <fullName evidence="8 22">Phosphomannomutase</fullName>
        <ecNumber evidence="8 22">5.4.2.8</ecNumber>
    </recommendedName>
</protein>
<keyword evidence="12 21" id="KW-0460">Magnesium</keyword>
<evidence type="ECO:0000256" key="11">
    <source>
        <dbReference type="ARBA" id="ARBA00022723"/>
    </source>
</evidence>
<comment type="similarity">
    <text evidence="6 22">Belongs to the eukaryotic PMM family.</text>
</comment>
<dbReference type="SFLD" id="SFLDG01140">
    <property type="entry name" value="C2.B:_Phosphomannomutase_and_P"/>
    <property type="match status" value="1"/>
</dbReference>
<comment type="caution">
    <text evidence="24">The sequence shown here is derived from an EMBL/GenBank/DDBJ whole genome shotgun (WGS) entry which is preliminary data.</text>
</comment>
<dbReference type="GO" id="GO:0016020">
    <property type="term" value="C:membrane"/>
    <property type="evidence" value="ECO:0007669"/>
    <property type="project" value="UniProtKB-SubCell"/>
</dbReference>
<evidence type="ECO:0000313" key="24">
    <source>
        <dbReference type="EMBL" id="OAL66240.1"/>
    </source>
</evidence>
<feature type="binding site" evidence="21">
    <location>
        <position position="243"/>
    </location>
    <ligand>
        <name>Mg(2+)</name>
        <dbReference type="ChEBI" id="CHEBI:18420"/>
        <label>1</label>
    </ligand>
</feature>
<organism evidence="24 25">
    <name type="scientific">Trichophyton rubrum</name>
    <name type="common">Athlete's foot fungus</name>
    <name type="synonym">Epidermophyton rubrum</name>
    <dbReference type="NCBI Taxonomy" id="5551"/>
    <lineage>
        <taxon>Eukaryota</taxon>
        <taxon>Fungi</taxon>
        <taxon>Dikarya</taxon>
        <taxon>Ascomycota</taxon>
        <taxon>Pezizomycotina</taxon>
        <taxon>Eurotiomycetes</taxon>
        <taxon>Eurotiomycetidae</taxon>
        <taxon>Onygenales</taxon>
        <taxon>Arthrodermataceae</taxon>
        <taxon>Trichophyton</taxon>
    </lineage>
</organism>
<feature type="transmembrane region" description="Helical" evidence="23">
    <location>
        <begin position="563"/>
        <end position="584"/>
    </location>
</feature>
<dbReference type="VEuPathDB" id="FungiDB:TERG_01624"/>
<dbReference type="AlphaFoldDB" id="A0A178F1D8"/>
<keyword evidence="16" id="KW-0496">Mitochondrion</keyword>
<comment type="function">
    <text evidence="22">Involved in the synthesis of the GDP-mannose and dolichol-phosphate-mannose required for a number of critical mannosyl transfer reactions.</text>
</comment>
<dbReference type="CDD" id="cd02585">
    <property type="entry name" value="HAD_PMM"/>
    <property type="match status" value="1"/>
</dbReference>
<dbReference type="SUPFAM" id="SSF56784">
    <property type="entry name" value="HAD-like"/>
    <property type="match status" value="1"/>
</dbReference>
<feature type="binding site" evidence="21">
    <location>
        <position position="248"/>
    </location>
    <ligand>
        <name>Mg(2+)</name>
        <dbReference type="ChEBI" id="CHEBI:18420"/>
        <label>1</label>
    </ligand>
</feature>
<evidence type="ECO:0000256" key="21">
    <source>
        <dbReference type="PIRSR" id="PIRSR605002-3"/>
    </source>
</evidence>
<feature type="binding site" evidence="21">
    <location>
        <position position="245"/>
    </location>
    <ligand>
        <name>Mg(2+)</name>
        <dbReference type="ChEBI" id="CHEBI:18420"/>
        <label>1</label>
    </ligand>
</feature>
<evidence type="ECO:0000256" key="4">
    <source>
        <dbReference type="ARBA" id="ARBA00004699"/>
    </source>
</evidence>
<evidence type="ECO:0000256" key="23">
    <source>
        <dbReference type="SAM" id="Phobius"/>
    </source>
</evidence>
<dbReference type="InterPro" id="IPR043169">
    <property type="entry name" value="PMM_cap"/>
</dbReference>
<keyword evidence="14 23" id="KW-1133">Transmembrane helix</keyword>
<comment type="pathway">
    <text evidence="4 22">Nucleotide-sugar biosynthesis; GDP-alpha-D-mannose biosynthesis; alpha-D-mannose 1-phosphate from D-fructose 6-phosphate: step 2/2.</text>
</comment>
<keyword evidence="9 22" id="KW-0963">Cytoplasm</keyword>
<accession>A0A178F1D8</accession>
<keyword evidence="17 23" id="KW-0472">Membrane</keyword>
<evidence type="ECO:0000256" key="7">
    <source>
        <dbReference type="ARBA" id="ARBA00011738"/>
    </source>
</evidence>
<dbReference type="NCBIfam" id="TIGR01484">
    <property type="entry name" value="HAD-SF-IIB"/>
    <property type="match status" value="1"/>
</dbReference>
<evidence type="ECO:0000256" key="1">
    <source>
        <dbReference type="ARBA" id="ARBA00004167"/>
    </source>
</evidence>
<dbReference type="GO" id="GO:0004615">
    <property type="term" value="F:phosphomannomutase activity"/>
    <property type="evidence" value="ECO:0007669"/>
    <property type="project" value="UniProtKB-EC"/>
</dbReference>
<dbReference type="PANTHER" id="PTHR10466">
    <property type="entry name" value="PHOSPHOMANNOMUTASE"/>
    <property type="match status" value="1"/>
</dbReference>
<evidence type="ECO:0000256" key="10">
    <source>
        <dbReference type="ARBA" id="ARBA00022692"/>
    </source>
</evidence>
<dbReference type="EC" id="5.4.2.8" evidence="8 22"/>
<dbReference type="InterPro" id="IPR023214">
    <property type="entry name" value="HAD_sf"/>
</dbReference>
<evidence type="ECO:0000256" key="8">
    <source>
        <dbReference type="ARBA" id="ARBA00012730"/>
    </source>
</evidence>
<dbReference type="SFLD" id="SFLDS00003">
    <property type="entry name" value="Haloacid_Dehalogenase"/>
    <property type="match status" value="1"/>
</dbReference>
<comment type="catalytic activity">
    <reaction evidence="22">
        <text>alpha-D-mannose 1-phosphate = D-mannose 6-phosphate</text>
        <dbReference type="Rhea" id="RHEA:11140"/>
        <dbReference type="ChEBI" id="CHEBI:58409"/>
        <dbReference type="ChEBI" id="CHEBI:58735"/>
        <dbReference type="EC" id="5.4.2.8"/>
    </reaction>
</comment>
<feature type="binding site" evidence="20">
    <location>
        <position position="34"/>
    </location>
    <ligand>
        <name>alpha-D-mannose 1-phosphate</name>
        <dbReference type="ChEBI" id="CHEBI:58409"/>
    </ligand>
</feature>
<dbReference type="GO" id="GO:0005739">
    <property type="term" value="C:mitochondrion"/>
    <property type="evidence" value="ECO:0007669"/>
    <property type="project" value="UniProtKB-SubCell"/>
</dbReference>
<dbReference type="GO" id="GO:0006013">
    <property type="term" value="P:mannose metabolic process"/>
    <property type="evidence" value="ECO:0007669"/>
    <property type="project" value="TreeGrafter"/>
</dbReference>
<dbReference type="UniPathway" id="UPA00126">
    <property type="reaction ID" value="UER00424"/>
</dbReference>
<dbReference type="InterPro" id="IPR036412">
    <property type="entry name" value="HAD-like_sf"/>
</dbReference>
<comment type="subunit">
    <text evidence="7 22">Homodimer.</text>
</comment>
<dbReference type="Gene3D" id="1.20.5.340">
    <property type="match status" value="1"/>
</dbReference>
<dbReference type="GO" id="GO:0046872">
    <property type="term" value="F:metal ion binding"/>
    <property type="evidence" value="ECO:0007669"/>
    <property type="project" value="UniProtKB-KW"/>
</dbReference>
<dbReference type="Pfam" id="PF03332">
    <property type="entry name" value="PMM"/>
    <property type="match status" value="1"/>
</dbReference>
<feature type="binding site" evidence="20">
    <location>
        <position position="139"/>
    </location>
    <ligand>
        <name>alpha-D-mannose 1-phosphate</name>
        <dbReference type="ChEBI" id="CHEBI:58409"/>
    </ligand>
</feature>
<feature type="active site" description="Proton donor/acceptor" evidence="19">
    <location>
        <position position="27"/>
    </location>
</feature>
<evidence type="ECO:0000256" key="15">
    <source>
        <dbReference type="ARBA" id="ARBA00023054"/>
    </source>
</evidence>
<comment type="cofactor">
    <cofactor evidence="21">
        <name>Mg(2+)</name>
        <dbReference type="ChEBI" id="CHEBI:18420"/>
    </cofactor>
</comment>
<dbReference type="GO" id="GO:0005829">
    <property type="term" value="C:cytosol"/>
    <property type="evidence" value="ECO:0007669"/>
    <property type="project" value="TreeGrafter"/>
</dbReference>
<evidence type="ECO:0000256" key="13">
    <source>
        <dbReference type="ARBA" id="ARBA00022946"/>
    </source>
</evidence>
<dbReference type="Pfam" id="PF07798">
    <property type="entry name" value="CCDC90-like"/>
    <property type="match status" value="1"/>
</dbReference>
<evidence type="ECO:0000256" key="18">
    <source>
        <dbReference type="ARBA" id="ARBA00023235"/>
    </source>
</evidence>
<evidence type="ECO:0000256" key="2">
    <source>
        <dbReference type="ARBA" id="ARBA00004173"/>
    </source>
</evidence>
<comment type="similarity">
    <text evidence="5">Belongs to the CCDC90 family.</text>
</comment>
<evidence type="ECO:0000256" key="16">
    <source>
        <dbReference type="ARBA" id="ARBA00023128"/>
    </source>
</evidence>
<reference evidence="24 25" key="1">
    <citation type="submission" date="2016-05" db="EMBL/GenBank/DDBJ databases">
        <title>Genome sequencing of Trichophyton rubrum CMCC(F)T1i isolated from hair.</title>
        <authorList>
            <person name="Zhan P."/>
            <person name="Tao Y."/>
            <person name="Liu W."/>
        </authorList>
    </citation>
    <scope>NUCLEOTIDE SEQUENCE [LARGE SCALE GENOMIC DNA]</scope>
    <source>
        <strain evidence="25">CMCC(F)T1i</strain>
    </source>
</reference>
<dbReference type="Proteomes" id="UP000243015">
    <property type="component" value="Unassembled WGS sequence"/>
</dbReference>
<dbReference type="GO" id="GO:0006487">
    <property type="term" value="P:protein N-linked glycosylation"/>
    <property type="evidence" value="ECO:0007669"/>
    <property type="project" value="TreeGrafter"/>
</dbReference>
<evidence type="ECO:0000256" key="17">
    <source>
        <dbReference type="ARBA" id="ARBA00023136"/>
    </source>
</evidence>
<feature type="binding site" evidence="20">
    <location>
        <position position="195"/>
    </location>
    <ligand>
        <name>alpha-D-mannose 1-phosphate</name>
        <dbReference type="ChEBI" id="CHEBI:58409"/>
    </ligand>
</feature>
<name>A0A178F1D8_TRIRU</name>
<comment type="subcellular location">
    <subcellularLocation>
        <location evidence="3 22">Cytoplasm</location>
    </subcellularLocation>
    <subcellularLocation>
        <location evidence="1">Membrane</location>
        <topology evidence="1">Single-pass membrane protein</topology>
    </subcellularLocation>
    <subcellularLocation>
        <location evidence="2">Mitochondrion</location>
    </subcellularLocation>
</comment>
<sequence>MTTEGASLYPSLENRPVKSTICLFDVDGTLTPARQGVSPEMLQLLSQLRHKCAIGFVGGSDLVKQQEQLATPATNVTSLFDFCFAENGLTAFRLGKPMASNSFIQWLGEEKYQKLVNFVLGYMSNLTLPKKRGTFMEFRNGMVNISPIGRNASVEERNEFEKYDKQHNIRKTLVEALKKEFPDYGLTYSIGGQISFDVFPTGWDKTYCLQHIEAEKSISGVEYTTIHFFGDKCFEGGNDYEIFSDKRTIGHSVSGPQDTIKLLKELQRQQGTALSHQQSTTMPKLQLVVTESPRIVRPSRRRSVETSLRSIFLSGNSSQLNNQRLLPPASSKSLQLVPSYQRHFSSVSYRTSSHLIQKHAVILHQQSSPKLQETTSGSIPIRHNGVYVATFNPARRAFHQTAVVKKDHHFDTLKVVQRLKNEGFSEEQAVALMKVMSDVIEESMQNLTRAMVSREDAERSAYTQKVDFAKLRSELLNSDSTEAQLTRSSHDKIAGDLAKLNSRLRDEIGRTQASVRLDLNLEKGRIREESNGQEMRIKETETRIEQEVAGVRERVEAVKFSTLQWLMGVCTGTAALILGAWRLLM</sequence>
<feature type="binding site" evidence="21">
    <location>
        <position position="231"/>
    </location>
    <ligand>
        <name>Mg(2+)</name>
        <dbReference type="ChEBI" id="CHEBI:18420"/>
        <label>1</label>
    </ligand>
</feature>